<evidence type="ECO:0000313" key="9">
    <source>
        <dbReference type="RefSeq" id="XP_016940459.1"/>
    </source>
</evidence>
<feature type="region of interest" description="Disordered" evidence="5">
    <location>
        <begin position="71"/>
        <end position="96"/>
    </location>
</feature>
<accession>A0AB39ZPF0</accession>
<dbReference type="InterPro" id="IPR039871">
    <property type="entry name" value="FAM8A1"/>
</dbReference>
<feature type="transmembrane region" description="Helical" evidence="6">
    <location>
        <begin position="278"/>
        <end position="297"/>
    </location>
</feature>
<dbReference type="Pfam" id="PF06271">
    <property type="entry name" value="RDD"/>
    <property type="match status" value="1"/>
</dbReference>
<reference evidence="9" key="1">
    <citation type="submission" date="2025-08" db="UniProtKB">
        <authorList>
            <consortium name="RefSeq"/>
        </authorList>
    </citation>
    <scope>IDENTIFICATION</scope>
</reference>
<dbReference type="Proteomes" id="UP001652628">
    <property type="component" value="Chromosome 2R"/>
</dbReference>
<dbReference type="AlphaFoldDB" id="A0AB39ZPF0"/>
<dbReference type="RefSeq" id="XP_016940459.1">
    <property type="nucleotide sequence ID" value="XM_017084970.4"/>
</dbReference>
<sequence length="331" mass="37076">MGDKVEETEQKLLGKSTKEAYFASLAEWAKQATIAQNAMIMFPYYLMANYPMFQGQVASAGLQSAAFGQPLPTAPSPPPVQGAGAPAAPPRAPVAAPPPAQNFNRFRVLDEAAQQETIQRLGGYEYVVAPFWKRAVAETIDVFILFVLKIIITFGVVNIFDMDFDKDVIRRTLDDDDLFVNFFDISLDFISMSTDLLIIELLTKLTVCCYEALWTFLYNGATPGKSLMKIRIHYVEAVMPLQAPALPQFVLQPQREPMRALLYPAQTPTLIRSFARALAKNLLMTLLFPICVVMIFFKNNRTGYDIMTKTIVVESDANAVFRTQVPPQRNR</sequence>
<keyword evidence="8" id="KW-1185">Reference proteome</keyword>
<dbReference type="PANTHER" id="PTHR13659">
    <property type="entry name" value="AUTOSOMAL HIGHLY CONSERVED PROTEIN"/>
    <property type="match status" value="1"/>
</dbReference>
<dbReference type="GO" id="GO:0016020">
    <property type="term" value="C:membrane"/>
    <property type="evidence" value="ECO:0007669"/>
    <property type="project" value="UniProtKB-SubCell"/>
</dbReference>
<keyword evidence="3 6" id="KW-1133">Transmembrane helix</keyword>
<evidence type="ECO:0000256" key="1">
    <source>
        <dbReference type="ARBA" id="ARBA00004141"/>
    </source>
</evidence>
<proteinExistence type="predicted"/>
<protein>
    <submittedName>
        <fullName evidence="9">Protein FAM8A1</fullName>
    </submittedName>
</protein>
<evidence type="ECO:0000256" key="2">
    <source>
        <dbReference type="ARBA" id="ARBA00022692"/>
    </source>
</evidence>
<keyword evidence="2 6" id="KW-0812">Transmembrane</keyword>
<evidence type="ECO:0000256" key="6">
    <source>
        <dbReference type="SAM" id="Phobius"/>
    </source>
</evidence>
<dbReference type="PANTHER" id="PTHR13659:SF5">
    <property type="entry name" value="PROTEIN FAM8A1"/>
    <property type="match status" value="1"/>
</dbReference>
<evidence type="ECO:0000256" key="3">
    <source>
        <dbReference type="ARBA" id="ARBA00022989"/>
    </source>
</evidence>
<evidence type="ECO:0000256" key="5">
    <source>
        <dbReference type="SAM" id="MobiDB-lite"/>
    </source>
</evidence>
<name>A0AB39ZPF0_DROSZ</name>
<dbReference type="GeneID" id="108017820"/>
<feature type="transmembrane region" description="Helical" evidence="6">
    <location>
        <begin position="142"/>
        <end position="160"/>
    </location>
</feature>
<evidence type="ECO:0000313" key="8">
    <source>
        <dbReference type="Proteomes" id="UP001652628"/>
    </source>
</evidence>
<evidence type="ECO:0000256" key="4">
    <source>
        <dbReference type="ARBA" id="ARBA00023136"/>
    </source>
</evidence>
<feature type="compositionally biased region" description="Pro residues" evidence="5">
    <location>
        <begin position="87"/>
        <end position="96"/>
    </location>
</feature>
<gene>
    <name evidence="9" type="primary">LOC108017820</name>
</gene>
<comment type="subcellular location">
    <subcellularLocation>
        <location evidence="1">Membrane</location>
        <topology evidence="1">Multi-pass membrane protein</topology>
    </subcellularLocation>
</comment>
<organism evidence="8 9">
    <name type="scientific">Drosophila suzukii</name>
    <name type="common">Spotted-wing drosophila fruit fly</name>
    <dbReference type="NCBI Taxonomy" id="28584"/>
    <lineage>
        <taxon>Eukaryota</taxon>
        <taxon>Metazoa</taxon>
        <taxon>Ecdysozoa</taxon>
        <taxon>Arthropoda</taxon>
        <taxon>Hexapoda</taxon>
        <taxon>Insecta</taxon>
        <taxon>Pterygota</taxon>
        <taxon>Neoptera</taxon>
        <taxon>Endopterygota</taxon>
        <taxon>Diptera</taxon>
        <taxon>Brachycera</taxon>
        <taxon>Muscomorpha</taxon>
        <taxon>Ephydroidea</taxon>
        <taxon>Drosophilidae</taxon>
        <taxon>Drosophila</taxon>
        <taxon>Sophophora</taxon>
    </lineage>
</organism>
<evidence type="ECO:0000259" key="7">
    <source>
        <dbReference type="Pfam" id="PF06271"/>
    </source>
</evidence>
<feature type="domain" description="RDD" evidence="7">
    <location>
        <begin position="128"/>
        <end position="232"/>
    </location>
</feature>
<keyword evidence="4 6" id="KW-0472">Membrane</keyword>
<dbReference type="InterPro" id="IPR010432">
    <property type="entry name" value="RDD"/>
</dbReference>